<feature type="compositionally biased region" description="Basic residues" evidence="1">
    <location>
        <begin position="318"/>
        <end position="327"/>
    </location>
</feature>
<name>A0ABM5K8H7_DIAVI</name>
<dbReference type="RefSeq" id="XP_050506485.1">
    <property type="nucleotide sequence ID" value="XM_050650528.1"/>
</dbReference>
<feature type="compositionally biased region" description="Polar residues" evidence="1">
    <location>
        <begin position="305"/>
        <end position="316"/>
    </location>
</feature>
<reference evidence="2" key="1">
    <citation type="submission" date="2025-05" db="UniProtKB">
        <authorList>
            <consortium name="EnsemblMetazoa"/>
        </authorList>
    </citation>
    <scope>IDENTIFICATION</scope>
</reference>
<dbReference type="Proteomes" id="UP001652700">
    <property type="component" value="Unplaced"/>
</dbReference>
<feature type="region of interest" description="Disordered" evidence="1">
    <location>
        <begin position="301"/>
        <end position="380"/>
    </location>
</feature>
<organism evidence="2 3">
    <name type="scientific">Diabrotica virgifera virgifera</name>
    <name type="common">western corn rootworm</name>
    <dbReference type="NCBI Taxonomy" id="50390"/>
    <lineage>
        <taxon>Eukaryota</taxon>
        <taxon>Metazoa</taxon>
        <taxon>Ecdysozoa</taxon>
        <taxon>Arthropoda</taxon>
        <taxon>Hexapoda</taxon>
        <taxon>Insecta</taxon>
        <taxon>Pterygota</taxon>
        <taxon>Neoptera</taxon>
        <taxon>Endopterygota</taxon>
        <taxon>Coleoptera</taxon>
        <taxon>Polyphaga</taxon>
        <taxon>Cucujiformia</taxon>
        <taxon>Chrysomeloidea</taxon>
        <taxon>Chrysomelidae</taxon>
        <taxon>Galerucinae</taxon>
        <taxon>Diabroticina</taxon>
        <taxon>Diabroticites</taxon>
        <taxon>Diabrotica</taxon>
    </lineage>
</organism>
<evidence type="ECO:0000313" key="2">
    <source>
        <dbReference type="EnsemblMetazoa" id="XP_050506485.1"/>
    </source>
</evidence>
<sequence>MNNYPFLANNTNTLDETFYSTTPTYINGQNVFLSQEKQRKMHDTLNTSIVGLAPPANSPPSLNIFTPANFIQAERYVGPSGVIFTFPAQVVRPSIGAPGLPQPCYPCMARPCPNPMIPTANYPPPSPPQAPMDSLPPAMYPQMPQMNQEQMSQNPFYLQNQPLPFHYDKATTSFDLLPGTKQVPGCRGAPDLSNFCGALYQQAQLADYHTRTTGALQNTNYGFFSDISPDPCLSRSPRTLRLKATAVHPQQHVADILDKPASCSDEQTKKAVTFASCTQINTAEKSEQVWLPCLCPKDKPDTKSNEAGSNTDDTSTSKVKKFFRKSQKKDTNDNTTTGKSETASSKGKNKKKTKKTQQKQQYEDTDSYEYTSDSDVICRC</sequence>
<feature type="compositionally biased region" description="Basic residues" evidence="1">
    <location>
        <begin position="347"/>
        <end position="357"/>
    </location>
</feature>
<dbReference type="GeneID" id="114336645"/>
<accession>A0ABM5K8H7</accession>
<keyword evidence="3" id="KW-1185">Reference proteome</keyword>
<proteinExistence type="predicted"/>
<protein>
    <submittedName>
        <fullName evidence="2">Uncharacterized protein</fullName>
    </submittedName>
</protein>
<dbReference type="EnsemblMetazoa" id="XM_050650528.1">
    <property type="protein sequence ID" value="XP_050506485.1"/>
    <property type="gene ID" value="LOC114336645"/>
</dbReference>
<feature type="compositionally biased region" description="Low complexity" evidence="1">
    <location>
        <begin position="368"/>
        <end position="380"/>
    </location>
</feature>
<evidence type="ECO:0000256" key="1">
    <source>
        <dbReference type="SAM" id="MobiDB-lite"/>
    </source>
</evidence>
<evidence type="ECO:0000313" key="3">
    <source>
        <dbReference type="Proteomes" id="UP001652700"/>
    </source>
</evidence>